<keyword evidence="3" id="KW-1185">Reference proteome</keyword>
<feature type="non-terminal residue" evidence="2">
    <location>
        <position position="146"/>
    </location>
</feature>
<evidence type="ECO:0000313" key="2">
    <source>
        <dbReference type="EMBL" id="MED6196281.1"/>
    </source>
</evidence>
<reference evidence="2 3" key="1">
    <citation type="journal article" date="2023" name="Plants (Basel)">
        <title>Bridging the Gap: Combining Genomics and Transcriptomics Approaches to Understand Stylosanthes scabra, an Orphan Legume from the Brazilian Caatinga.</title>
        <authorList>
            <person name="Ferreira-Neto J.R.C."/>
            <person name="da Silva M.D."/>
            <person name="Binneck E."/>
            <person name="de Melo N.F."/>
            <person name="da Silva R.H."/>
            <person name="de Melo A.L.T.M."/>
            <person name="Pandolfi V."/>
            <person name="Bustamante F.O."/>
            <person name="Brasileiro-Vidal A.C."/>
            <person name="Benko-Iseppon A.M."/>
        </authorList>
    </citation>
    <scope>NUCLEOTIDE SEQUENCE [LARGE SCALE GENOMIC DNA]</scope>
    <source>
        <tissue evidence="2">Leaves</tissue>
    </source>
</reference>
<feature type="region of interest" description="Disordered" evidence="1">
    <location>
        <begin position="71"/>
        <end position="97"/>
    </location>
</feature>
<organism evidence="2 3">
    <name type="scientific">Stylosanthes scabra</name>
    <dbReference type="NCBI Taxonomy" id="79078"/>
    <lineage>
        <taxon>Eukaryota</taxon>
        <taxon>Viridiplantae</taxon>
        <taxon>Streptophyta</taxon>
        <taxon>Embryophyta</taxon>
        <taxon>Tracheophyta</taxon>
        <taxon>Spermatophyta</taxon>
        <taxon>Magnoliopsida</taxon>
        <taxon>eudicotyledons</taxon>
        <taxon>Gunneridae</taxon>
        <taxon>Pentapetalae</taxon>
        <taxon>rosids</taxon>
        <taxon>fabids</taxon>
        <taxon>Fabales</taxon>
        <taxon>Fabaceae</taxon>
        <taxon>Papilionoideae</taxon>
        <taxon>50 kb inversion clade</taxon>
        <taxon>dalbergioids sensu lato</taxon>
        <taxon>Dalbergieae</taxon>
        <taxon>Pterocarpus clade</taxon>
        <taxon>Stylosanthes</taxon>
    </lineage>
</organism>
<gene>
    <name evidence="2" type="ORF">PIB30_046024</name>
</gene>
<dbReference type="EMBL" id="JASCZI010211733">
    <property type="protein sequence ID" value="MED6196281.1"/>
    <property type="molecule type" value="Genomic_DNA"/>
</dbReference>
<protein>
    <submittedName>
        <fullName evidence="2">Uncharacterized protein</fullName>
    </submittedName>
</protein>
<evidence type="ECO:0000256" key="1">
    <source>
        <dbReference type="SAM" id="MobiDB-lite"/>
    </source>
</evidence>
<proteinExistence type="predicted"/>
<name>A0ABU6XER1_9FABA</name>
<sequence>MELCSVEGIFRESERKREEKSGNYLPLSLLHQIKLTYHLQKLPEEVLTNWHHDATTFGASLTTREARNVGNTSLPEFGATVPDIGPRRPKSSDDGRLLNPTTLHALGELPNSYLAKFCWRTPTSHINLQPSVLAPLVTPVVPNSSK</sequence>
<dbReference type="Proteomes" id="UP001341840">
    <property type="component" value="Unassembled WGS sequence"/>
</dbReference>
<evidence type="ECO:0000313" key="3">
    <source>
        <dbReference type="Proteomes" id="UP001341840"/>
    </source>
</evidence>
<comment type="caution">
    <text evidence="2">The sequence shown here is derived from an EMBL/GenBank/DDBJ whole genome shotgun (WGS) entry which is preliminary data.</text>
</comment>
<accession>A0ABU6XER1</accession>